<proteinExistence type="predicted"/>
<organism evidence="1 2">
    <name type="scientific">Eretmocerus hayati</name>
    <dbReference type="NCBI Taxonomy" id="131215"/>
    <lineage>
        <taxon>Eukaryota</taxon>
        <taxon>Metazoa</taxon>
        <taxon>Ecdysozoa</taxon>
        <taxon>Arthropoda</taxon>
        <taxon>Hexapoda</taxon>
        <taxon>Insecta</taxon>
        <taxon>Pterygota</taxon>
        <taxon>Neoptera</taxon>
        <taxon>Endopterygota</taxon>
        <taxon>Hymenoptera</taxon>
        <taxon>Apocrita</taxon>
        <taxon>Proctotrupomorpha</taxon>
        <taxon>Chalcidoidea</taxon>
        <taxon>Aphelinidae</taxon>
        <taxon>Aphelininae</taxon>
        <taxon>Eretmocerus</taxon>
    </lineage>
</organism>
<evidence type="ECO:0000313" key="2">
    <source>
        <dbReference type="Proteomes" id="UP001239111"/>
    </source>
</evidence>
<evidence type="ECO:0000313" key="1">
    <source>
        <dbReference type="EMBL" id="KAJ8687251.1"/>
    </source>
</evidence>
<gene>
    <name evidence="1" type="ORF">QAD02_023045</name>
</gene>
<dbReference type="Proteomes" id="UP001239111">
    <property type="component" value="Chromosome 1"/>
</dbReference>
<dbReference type="EMBL" id="CM056741">
    <property type="protein sequence ID" value="KAJ8687251.1"/>
    <property type="molecule type" value="Genomic_DNA"/>
</dbReference>
<name>A0ACC2PWU6_9HYME</name>
<accession>A0ACC2PWU6</accession>
<keyword evidence="2" id="KW-1185">Reference proteome</keyword>
<protein>
    <submittedName>
        <fullName evidence="1">Uncharacterized protein</fullName>
    </submittedName>
</protein>
<comment type="caution">
    <text evidence="1">The sequence shown here is derived from an EMBL/GenBank/DDBJ whole genome shotgun (WGS) entry which is preliminary data.</text>
</comment>
<reference evidence="1" key="1">
    <citation type="submission" date="2023-04" db="EMBL/GenBank/DDBJ databases">
        <title>A chromosome-level genome assembly of the parasitoid wasp Eretmocerus hayati.</title>
        <authorList>
            <person name="Zhong Y."/>
            <person name="Liu S."/>
            <person name="Liu Y."/>
        </authorList>
    </citation>
    <scope>NUCLEOTIDE SEQUENCE</scope>
    <source>
        <strain evidence="1">ZJU_SS_LIU_2023</strain>
    </source>
</reference>
<sequence length="369" mass="42069">MRLSSRLTNLKSQVPIEFQRTTSDSNEFHNWKATDYRFFLLYVCMLVLKDVLGETAYKYSLLLSSRCHILCNQDYFKENYEVAKECLNKFVVSAQHPDLYGLKILIINSHNLLHSAEQVKYMGAPLMDISAFDFESILGKLKDLIESGNKPLSQLCSKIDNYLKCEKPILQPDFQIFPENKEDEFGKVVLRRVKHHSSELNMNDANSAVMLNNGKIVWIKSTFTYNSKTSNMEDICITAKGIDIIGPAVDYPINSSLLNMYKVNERDSCPIMDVTLKDVRFKVALFNVFELQWGRHQQSPGIPKGFVALTVSQQRGLLAPLSMTVLKSWTKEVGDDVNLVRFMVGQPGPHDYTMISQLAQLEAKKAPDF</sequence>